<feature type="transmembrane region" description="Helical" evidence="9">
    <location>
        <begin position="109"/>
        <end position="128"/>
    </location>
</feature>
<proteinExistence type="inferred from homology"/>
<keyword evidence="5" id="KW-0378">Hydrolase</keyword>
<evidence type="ECO:0000256" key="7">
    <source>
        <dbReference type="ARBA" id="ARBA00023239"/>
    </source>
</evidence>
<reference evidence="11" key="1">
    <citation type="submission" date="2020-01" db="EMBL/GenBank/DDBJ databases">
        <authorList>
            <consortium name="DOE Joint Genome Institute"/>
            <person name="Haridas S."/>
            <person name="Albert R."/>
            <person name="Binder M."/>
            <person name="Bloem J."/>
            <person name="Labutti K."/>
            <person name="Salamov A."/>
            <person name="Andreopoulos B."/>
            <person name="Baker S.E."/>
            <person name="Barry K."/>
            <person name="Bills G."/>
            <person name="Bluhm B.H."/>
            <person name="Cannon C."/>
            <person name="Castanera R."/>
            <person name="Culley D.E."/>
            <person name="Daum C."/>
            <person name="Ezra D."/>
            <person name="Gonzalez J.B."/>
            <person name="Henrissat B."/>
            <person name="Kuo A."/>
            <person name="Liang C."/>
            <person name="Lipzen A."/>
            <person name="Lutzoni F."/>
            <person name="Magnuson J."/>
            <person name="Mondo S."/>
            <person name="Nolan M."/>
            <person name="Ohm R."/>
            <person name="Pangilinan J."/>
            <person name="Park H.-J."/>
            <person name="Ramirez L."/>
            <person name="Alfaro M."/>
            <person name="Sun H."/>
            <person name="Tritt A."/>
            <person name="Yoshinaga Y."/>
            <person name="Zwiers L.-H."/>
            <person name="Turgeon B.G."/>
            <person name="Goodwin S.B."/>
            <person name="Spatafora J.W."/>
            <person name="Crous P.W."/>
            <person name="Grigoriev I.V."/>
        </authorList>
    </citation>
    <scope>NUCLEOTIDE SEQUENCE</scope>
    <source>
        <strain evidence="11">P77</strain>
    </source>
</reference>
<dbReference type="OrthoDB" id="5425539at2759"/>
<keyword evidence="6" id="KW-1015">Disulfide bond</keyword>
<dbReference type="PANTHER" id="PTHR42104">
    <property type="entry name" value="EXTRACELLULAR GUANYL-SPECIFIC RIBONUCLEASE RNTA (AFU_ORTHOLOGUE AFUA_4G03230)"/>
    <property type="match status" value="1"/>
</dbReference>
<evidence type="ECO:0000256" key="2">
    <source>
        <dbReference type="ARBA" id="ARBA00012549"/>
    </source>
</evidence>
<evidence type="ECO:0000256" key="10">
    <source>
        <dbReference type="SAM" id="SignalP"/>
    </source>
</evidence>
<keyword evidence="9" id="KW-0472">Membrane</keyword>
<dbReference type="EMBL" id="ML975258">
    <property type="protein sequence ID" value="KAF1837723.1"/>
    <property type="molecule type" value="Genomic_DNA"/>
</dbReference>
<evidence type="ECO:0000313" key="11">
    <source>
        <dbReference type="EMBL" id="KAF1837723.1"/>
    </source>
</evidence>
<keyword evidence="7" id="KW-0456">Lyase</keyword>
<gene>
    <name evidence="11" type="ORF">BDW02DRAFT_565649</name>
</gene>
<evidence type="ECO:0000256" key="1">
    <source>
        <dbReference type="ARBA" id="ARBA00009006"/>
    </source>
</evidence>
<dbReference type="PANTHER" id="PTHR42104:SF1">
    <property type="entry name" value="EXTRACELLULAR GUANYL-SPECIFIC RIBONUCLEASE RNTA (AFU_ORTHOLOGUE AFUA_4G03230)"/>
    <property type="match status" value="1"/>
</dbReference>
<evidence type="ECO:0000256" key="4">
    <source>
        <dbReference type="ARBA" id="ARBA00022759"/>
    </source>
</evidence>
<dbReference type="InterPro" id="IPR016191">
    <property type="entry name" value="Ribonuclease/ribotoxin"/>
</dbReference>
<keyword evidence="12" id="KW-1185">Reference proteome</keyword>
<keyword evidence="9" id="KW-1133">Transmembrane helix</keyword>
<organism evidence="11 12">
    <name type="scientific">Decorospora gaudefroyi</name>
    <dbReference type="NCBI Taxonomy" id="184978"/>
    <lineage>
        <taxon>Eukaryota</taxon>
        <taxon>Fungi</taxon>
        <taxon>Dikarya</taxon>
        <taxon>Ascomycota</taxon>
        <taxon>Pezizomycotina</taxon>
        <taxon>Dothideomycetes</taxon>
        <taxon>Pleosporomycetidae</taxon>
        <taxon>Pleosporales</taxon>
        <taxon>Pleosporineae</taxon>
        <taxon>Pleosporaceae</taxon>
        <taxon>Decorospora</taxon>
    </lineage>
</organism>
<dbReference type="EC" id="4.6.1.24" evidence="2"/>
<evidence type="ECO:0000256" key="3">
    <source>
        <dbReference type="ARBA" id="ARBA00022722"/>
    </source>
</evidence>
<keyword evidence="9" id="KW-0812">Transmembrane</keyword>
<dbReference type="SUPFAM" id="SSF53933">
    <property type="entry name" value="Microbial ribonucleases"/>
    <property type="match status" value="1"/>
</dbReference>
<accession>A0A6A5KVN8</accession>
<evidence type="ECO:0000256" key="9">
    <source>
        <dbReference type="SAM" id="Phobius"/>
    </source>
</evidence>
<dbReference type="GO" id="GO:0016787">
    <property type="term" value="F:hydrolase activity"/>
    <property type="evidence" value="ECO:0007669"/>
    <property type="project" value="UniProtKB-KW"/>
</dbReference>
<dbReference type="AlphaFoldDB" id="A0A6A5KVN8"/>
<protein>
    <recommendedName>
        <fullName evidence="2">ribonuclease T1</fullName>
        <ecNumber evidence="2">4.6.1.24</ecNumber>
    </recommendedName>
</protein>
<keyword evidence="4" id="KW-0255">Endonuclease</keyword>
<evidence type="ECO:0000313" key="12">
    <source>
        <dbReference type="Proteomes" id="UP000800040"/>
    </source>
</evidence>
<keyword evidence="10" id="KW-0732">Signal</keyword>
<evidence type="ECO:0000256" key="6">
    <source>
        <dbReference type="ARBA" id="ARBA00023157"/>
    </source>
</evidence>
<evidence type="ECO:0000256" key="8">
    <source>
        <dbReference type="ARBA" id="ARBA00034015"/>
    </source>
</evidence>
<dbReference type="GO" id="GO:0003723">
    <property type="term" value="F:RNA binding"/>
    <property type="evidence" value="ECO:0007669"/>
    <property type="project" value="InterPro"/>
</dbReference>
<comment type="similarity">
    <text evidence="1">Belongs to the ribonuclease N1/T1 family.</text>
</comment>
<feature type="chain" id="PRO_5025508457" description="ribonuclease T1" evidence="10">
    <location>
        <begin position="19"/>
        <end position="164"/>
    </location>
</feature>
<dbReference type="GO" id="GO:0046589">
    <property type="term" value="F:ribonuclease T1 activity"/>
    <property type="evidence" value="ECO:0007669"/>
    <property type="project" value="UniProtKB-EC"/>
</dbReference>
<dbReference type="Gene3D" id="3.10.450.30">
    <property type="entry name" value="Microbial ribonucleases"/>
    <property type="match status" value="1"/>
</dbReference>
<dbReference type="Pfam" id="PF00545">
    <property type="entry name" value="Ribonuclease"/>
    <property type="match status" value="1"/>
</dbReference>
<dbReference type="InterPro" id="IPR000026">
    <property type="entry name" value="N1-like"/>
</dbReference>
<dbReference type="Proteomes" id="UP000800040">
    <property type="component" value="Unassembled WGS sequence"/>
</dbReference>
<comment type="catalytic activity">
    <reaction evidence="8">
        <text>[RNA] containing guanosine + H2O = an [RNA fragment]-3'-guanosine-3'-phosphate + a 5'-hydroxy-ribonucleotide-3'-[RNA fragment].</text>
        <dbReference type="EC" id="4.6.1.24"/>
    </reaction>
</comment>
<evidence type="ECO:0000256" key="5">
    <source>
        <dbReference type="ARBA" id="ARBA00022801"/>
    </source>
</evidence>
<keyword evidence="3" id="KW-0540">Nuclease</keyword>
<feature type="signal peptide" evidence="10">
    <location>
        <begin position="1"/>
        <end position="18"/>
    </location>
</feature>
<name>A0A6A5KVN8_9PLEO</name>
<sequence>MTLLPTVILLLLTPTTLSLPLTSPSTDLAEIAAVSPRACYSQCGSICYSSTQVTTARNWGYKFYQADSTSGGSSYPHTYSNYEGFSFMVGGPYQEFPILGSGTYNGGKWLAGGGFVFVLWLMLEFFVLGSPGPDRVIFNSRGQRAGEITHTGASGSSFVKCSGW</sequence>